<gene>
    <name evidence="3" type="ORF">QRT05_12020</name>
</gene>
<dbReference type="InterPro" id="IPR021139">
    <property type="entry name" value="NYN"/>
</dbReference>
<dbReference type="Pfam" id="PF01936">
    <property type="entry name" value="NYN"/>
    <property type="match status" value="1"/>
</dbReference>
<reference evidence="3 4" key="1">
    <citation type="submission" date="2023-06" db="EMBL/GenBank/DDBJ databases">
        <title>Cellulomonas sp. MW9 Whole genome sequence.</title>
        <authorList>
            <person name="Park S."/>
        </authorList>
    </citation>
    <scope>NUCLEOTIDE SEQUENCE [LARGE SCALE GENOMIC DNA]</scope>
    <source>
        <strain evidence="3 4">MW9</strain>
    </source>
</reference>
<feature type="domain" description="NYN" evidence="2">
    <location>
        <begin position="15"/>
        <end position="170"/>
    </location>
</feature>
<dbReference type="Proteomes" id="UP001321453">
    <property type="component" value="Unassembled WGS sequence"/>
</dbReference>
<protein>
    <submittedName>
        <fullName evidence="3">NYN domain-containing protein</fullName>
    </submittedName>
</protein>
<dbReference type="PANTHER" id="PTHR35811">
    <property type="entry name" value="SLR1870 PROTEIN"/>
    <property type="match status" value="1"/>
</dbReference>
<organism evidence="3 4">
    <name type="scientific">Cellulomonas edaphi</name>
    <dbReference type="NCBI Taxonomy" id="3053468"/>
    <lineage>
        <taxon>Bacteria</taxon>
        <taxon>Bacillati</taxon>
        <taxon>Actinomycetota</taxon>
        <taxon>Actinomycetes</taxon>
        <taxon>Micrococcales</taxon>
        <taxon>Cellulomonadaceae</taxon>
        <taxon>Cellulomonas</taxon>
    </lineage>
</organism>
<dbReference type="PANTHER" id="PTHR35811:SF1">
    <property type="entry name" value="HTH OST-TYPE DOMAIN-CONTAINING PROTEIN"/>
    <property type="match status" value="1"/>
</dbReference>
<evidence type="ECO:0000313" key="3">
    <source>
        <dbReference type="EMBL" id="MDM7832063.1"/>
    </source>
</evidence>
<evidence type="ECO:0000313" key="4">
    <source>
        <dbReference type="Proteomes" id="UP001321453"/>
    </source>
</evidence>
<proteinExistence type="predicted"/>
<sequence length="449" mass="47337">MNKTTVGPEPVRRLRSALFVDFDNVYLGLLRIDPEAAEQFATEPGQWLDRLQAGVDGDGPFERRFLVRLCYLNPAAFSQFRPNFLRAGFRVIDCPSLTQQGKSSADIYLVLDAVDAISGVTHYDEFVIASADADFTPLALRCRAADRRVSIITAGPVAGAYRAVADTVVSADELAELVLPERGNPTVMLTPEPAEESAPAEPAASAPARTRRSAAASGEATKPAATRKGKASQAPAAPVSKARSVVLQRVRTSVRPLHASTVAQLAQTADEDLGATNWAGAGSFLAWLARDVPELASATRPSPGWVWDPARFGEADLPQPGGQVSSAAISRQVVAVTDTPGLTTSQYRTLLTALADDLAREPFERVATARRVREACQAAGAPVGRASVNVVLGGIAFAGLDLATKPSAEQCARAWADNVIGLCRGARMELSAADVAAIRSWVGGGLVDA</sequence>
<comment type="caution">
    <text evidence="3">The sequence shown here is derived from an EMBL/GenBank/DDBJ whole genome shotgun (WGS) entry which is preliminary data.</text>
</comment>
<feature type="compositionally biased region" description="Low complexity" evidence="1">
    <location>
        <begin position="190"/>
        <end position="221"/>
    </location>
</feature>
<dbReference type="EMBL" id="JAUCGR010000003">
    <property type="protein sequence ID" value="MDM7832063.1"/>
    <property type="molecule type" value="Genomic_DNA"/>
</dbReference>
<dbReference type="Gene3D" id="3.40.50.1010">
    <property type="entry name" value="5'-nuclease"/>
    <property type="match status" value="1"/>
</dbReference>
<evidence type="ECO:0000259" key="2">
    <source>
        <dbReference type="Pfam" id="PF01936"/>
    </source>
</evidence>
<name>A0ABT7S8W0_9CELL</name>
<accession>A0ABT7S8W0</accession>
<feature type="region of interest" description="Disordered" evidence="1">
    <location>
        <begin position="184"/>
        <end position="242"/>
    </location>
</feature>
<dbReference type="RefSeq" id="WP_289447514.1">
    <property type="nucleotide sequence ID" value="NZ_JAUCGR010000003.1"/>
</dbReference>
<keyword evidence="4" id="KW-1185">Reference proteome</keyword>
<evidence type="ECO:0000256" key="1">
    <source>
        <dbReference type="SAM" id="MobiDB-lite"/>
    </source>
</evidence>